<evidence type="ECO:0000256" key="4">
    <source>
        <dbReference type="ARBA" id="ARBA00022519"/>
    </source>
</evidence>
<comment type="subcellular location">
    <subcellularLocation>
        <location evidence="1">Cell membrane</location>
        <topology evidence="1">Multi-pass membrane protein</topology>
    </subcellularLocation>
</comment>
<keyword evidence="5 8" id="KW-0812">Transmembrane</keyword>
<keyword evidence="10" id="KW-1185">Reference proteome</keyword>
<dbReference type="PANTHER" id="PTHR32196:SF21">
    <property type="entry name" value="ABC TRANSPORTER PERMEASE PROTEIN YPHD-RELATED"/>
    <property type="match status" value="1"/>
</dbReference>
<evidence type="ECO:0000256" key="6">
    <source>
        <dbReference type="ARBA" id="ARBA00022989"/>
    </source>
</evidence>
<name>A0A4R3M8Z8_9HYPH</name>
<keyword evidence="2" id="KW-0813">Transport</keyword>
<dbReference type="EMBL" id="SMAK01000006">
    <property type="protein sequence ID" value="TCT09890.1"/>
    <property type="molecule type" value="Genomic_DNA"/>
</dbReference>
<evidence type="ECO:0000256" key="2">
    <source>
        <dbReference type="ARBA" id="ARBA00022448"/>
    </source>
</evidence>
<feature type="transmembrane region" description="Helical" evidence="8">
    <location>
        <begin position="315"/>
        <end position="333"/>
    </location>
</feature>
<dbReference type="InterPro" id="IPR001851">
    <property type="entry name" value="ABC_transp_permease"/>
</dbReference>
<dbReference type="GO" id="GO:0022857">
    <property type="term" value="F:transmembrane transporter activity"/>
    <property type="evidence" value="ECO:0007669"/>
    <property type="project" value="InterPro"/>
</dbReference>
<dbReference type="AlphaFoldDB" id="A0A4R3M8Z8"/>
<keyword evidence="4" id="KW-0997">Cell inner membrane</keyword>
<feature type="transmembrane region" description="Helical" evidence="8">
    <location>
        <begin position="111"/>
        <end position="138"/>
    </location>
</feature>
<evidence type="ECO:0000256" key="8">
    <source>
        <dbReference type="SAM" id="Phobius"/>
    </source>
</evidence>
<evidence type="ECO:0000256" key="3">
    <source>
        <dbReference type="ARBA" id="ARBA00022475"/>
    </source>
</evidence>
<gene>
    <name evidence="9" type="ORF">EDC22_10684</name>
</gene>
<dbReference type="CDD" id="cd06579">
    <property type="entry name" value="TM_PBP1_transp_AraH_like"/>
    <property type="match status" value="1"/>
</dbReference>
<dbReference type="Proteomes" id="UP000295678">
    <property type="component" value="Unassembled WGS sequence"/>
</dbReference>
<evidence type="ECO:0000313" key="10">
    <source>
        <dbReference type="Proteomes" id="UP000295678"/>
    </source>
</evidence>
<feature type="transmembrane region" description="Helical" evidence="8">
    <location>
        <begin position="223"/>
        <end position="250"/>
    </location>
</feature>
<protein>
    <submittedName>
        <fullName evidence="9">Monosaccharide ABC transporter membrane protein (CUT2 family)</fullName>
    </submittedName>
</protein>
<dbReference type="Pfam" id="PF02653">
    <property type="entry name" value="BPD_transp_2"/>
    <property type="match status" value="1"/>
</dbReference>
<evidence type="ECO:0000256" key="1">
    <source>
        <dbReference type="ARBA" id="ARBA00004651"/>
    </source>
</evidence>
<dbReference type="OrthoDB" id="7157592at2"/>
<dbReference type="RefSeq" id="WP_132806722.1">
    <property type="nucleotide sequence ID" value="NZ_SMAK01000006.1"/>
</dbReference>
<feature type="transmembrane region" description="Helical" evidence="8">
    <location>
        <begin position="262"/>
        <end position="282"/>
    </location>
</feature>
<evidence type="ECO:0000256" key="5">
    <source>
        <dbReference type="ARBA" id="ARBA00022692"/>
    </source>
</evidence>
<keyword evidence="6 8" id="KW-1133">Transmembrane helix</keyword>
<feature type="transmembrane region" description="Helical" evidence="8">
    <location>
        <begin position="62"/>
        <end position="79"/>
    </location>
</feature>
<comment type="caution">
    <text evidence="9">The sequence shown here is derived from an EMBL/GenBank/DDBJ whole genome shotgun (WGS) entry which is preliminary data.</text>
</comment>
<feature type="transmembrane region" description="Helical" evidence="8">
    <location>
        <begin position="86"/>
        <end position="105"/>
    </location>
</feature>
<dbReference type="GO" id="GO:0005886">
    <property type="term" value="C:plasma membrane"/>
    <property type="evidence" value="ECO:0007669"/>
    <property type="project" value="UniProtKB-SubCell"/>
</dbReference>
<dbReference type="PANTHER" id="PTHR32196">
    <property type="entry name" value="ABC TRANSPORTER PERMEASE PROTEIN YPHD-RELATED-RELATED"/>
    <property type="match status" value="1"/>
</dbReference>
<feature type="transmembrane region" description="Helical" evidence="8">
    <location>
        <begin position="21"/>
        <end position="42"/>
    </location>
</feature>
<keyword evidence="7 8" id="KW-0472">Membrane</keyword>
<feature type="transmembrane region" description="Helical" evidence="8">
    <location>
        <begin position="180"/>
        <end position="202"/>
    </location>
</feature>
<proteinExistence type="predicted"/>
<feature type="transmembrane region" description="Helical" evidence="8">
    <location>
        <begin position="289"/>
        <end position="309"/>
    </location>
</feature>
<feature type="transmembrane region" description="Helical" evidence="8">
    <location>
        <begin position="145"/>
        <end position="168"/>
    </location>
</feature>
<accession>A0A4R3M8Z8</accession>
<keyword evidence="3" id="KW-1003">Cell membrane</keyword>
<evidence type="ECO:0000256" key="7">
    <source>
        <dbReference type="ARBA" id="ARBA00023136"/>
    </source>
</evidence>
<evidence type="ECO:0000313" key="9">
    <source>
        <dbReference type="EMBL" id="TCT09890.1"/>
    </source>
</evidence>
<organism evidence="9 10">
    <name type="scientific">Tepidamorphus gemmatus</name>
    <dbReference type="NCBI Taxonomy" id="747076"/>
    <lineage>
        <taxon>Bacteria</taxon>
        <taxon>Pseudomonadati</taxon>
        <taxon>Pseudomonadota</taxon>
        <taxon>Alphaproteobacteria</taxon>
        <taxon>Hyphomicrobiales</taxon>
        <taxon>Tepidamorphaceae</taxon>
        <taxon>Tepidamorphus</taxon>
    </lineage>
</organism>
<sequence length="341" mass="35640">MTGRAIGVREHPESQFDRVSRLVLGVGLLPILLVAMIAFMAVVEQKFFGLNNIFNVLRSTSFLAIVAAGQMLVLIVGGFDLSVGAVIALTSTVMAKVMAMLAASMPDQTGLVITVGILAGLACGVFIGLINGLCVAFLRISPFMVTLGTLSIASGIGLLLTNGIPVYGMPDAFVKDFGRALWLGLPTTVYIAVAIIAAVWFIQQHTRLGRYIYAIGGNLQAAIVSGVPATGYLVLTYVMCSVLASIAGILMTARLGSGQATMGGNLMMLQSIAAAVIAGVSLRGGIGRVEMVALGALFLSILTNAMNLLRVDSKMQVVVLGIILVAAVALDEWGKRRQLRG</sequence>
<reference evidence="9 10" key="1">
    <citation type="submission" date="2019-03" db="EMBL/GenBank/DDBJ databases">
        <title>Genomic Encyclopedia of Type Strains, Phase IV (KMG-IV): sequencing the most valuable type-strain genomes for metagenomic binning, comparative biology and taxonomic classification.</title>
        <authorList>
            <person name="Goeker M."/>
        </authorList>
    </citation>
    <scope>NUCLEOTIDE SEQUENCE [LARGE SCALE GENOMIC DNA]</scope>
    <source>
        <strain evidence="9 10">DSM 19345</strain>
    </source>
</reference>